<feature type="compositionally biased region" description="Low complexity" evidence="1">
    <location>
        <begin position="1173"/>
        <end position="1186"/>
    </location>
</feature>
<feature type="compositionally biased region" description="Low complexity" evidence="1">
    <location>
        <begin position="2144"/>
        <end position="2154"/>
    </location>
</feature>
<feature type="region of interest" description="Disordered" evidence="1">
    <location>
        <begin position="1099"/>
        <end position="1136"/>
    </location>
</feature>
<feature type="compositionally biased region" description="Low complexity" evidence="1">
    <location>
        <begin position="828"/>
        <end position="841"/>
    </location>
</feature>
<organism evidence="2 3">
    <name type="scientific">Cafeteria roenbergensis</name>
    <name type="common">Marine flagellate</name>
    <dbReference type="NCBI Taxonomy" id="33653"/>
    <lineage>
        <taxon>Eukaryota</taxon>
        <taxon>Sar</taxon>
        <taxon>Stramenopiles</taxon>
        <taxon>Bigyra</taxon>
        <taxon>Opalozoa</taxon>
        <taxon>Bicosoecida</taxon>
        <taxon>Cafeteriaceae</taxon>
        <taxon>Cafeteria</taxon>
    </lineage>
</organism>
<feature type="region of interest" description="Disordered" evidence="1">
    <location>
        <begin position="1154"/>
        <end position="1186"/>
    </location>
</feature>
<name>A0A5A8D2B6_CAFRO</name>
<dbReference type="EMBL" id="VLTM01000052">
    <property type="protein sequence ID" value="KAA0159553.1"/>
    <property type="molecule type" value="Genomic_DNA"/>
</dbReference>
<feature type="compositionally biased region" description="Low complexity" evidence="1">
    <location>
        <begin position="1516"/>
        <end position="1529"/>
    </location>
</feature>
<feature type="region of interest" description="Disordered" evidence="1">
    <location>
        <begin position="44"/>
        <end position="66"/>
    </location>
</feature>
<sequence>MAGAIAQYAALFELDYLSTGDGQSVPKVWAQAAPMRPSVLSPCPHTADPCVKPPEAPQPGSAEPNWAAQGTRAFGLVDSGSIESMARDGVDKRGRSAALWESAVERAMYTVPVGAFVGQSPPVPPLVPQYHASSTTAMHAERGGKVFMPREYIVCAIKWRPIRDADRRSRLRAEAYGSLLLGSGATAPDPDAVARLMAVPTWEPRVLAVVLALPVLELGRALLSAYTERCCPGDWAPAHVAGALAFLRAGIGAALTPLHSPNDTAAAAASTEALVPLWNDQWEIPDAPGGASGGRDAAEDEQDAAEAGPRVRLELNPVPEASEPDATLGPLGSSGSAPQVETAAGGSVAGGAAAPPGSGDASSAAAPGSVAGAASWRLESAASPGHAVVPSTVSDMGDSNLDIDDLSSLGRDAQSMTSAARNPAVYADALADARQTRAARWGVDLAAWPRVAAMLRWVPGDEAAEPLGHGAWVGRVQDILSRARAGKAGPGAEAALEEDGPSCDGAAFDDDARGAAPGLAPLVSRPSETAAAAAAAATAASPAKGIARPQLAPISATSAASGAHLPPCAAGAGLLSPMASASSVGAAVASVAASASDADQHSVTPLVKALPHVDADWSALLGRLPAHAITACLQALLHERQLLLVCRDASAPLDVSVCLQALLAPLRWHPHRTSGCFPATASARLLGVATASIIGVTPHHILCGRSGGSFFPGPGPAVGSAASLHPPARLAFEAFVASAEQRADELMGVTETVVSSCVLSVSTAALLARTTAPEADGDGDGDGDAASGAHASGLGGAAAAAAAAAADSAAGSEADGVATAAAAAAAAGAPQASSGGDASSDVVREVTPSGDRIEHAPASSARGPASGRAEHFMDDWHERMHDEPLSGRPGVDFFPGVTAPPPELPVGSELLKAIREKLFSDPNYPGDNCFLVDLDSGEVNGSSCPSDGRLPARLLARLYQALTAFGPLWVGRTNEERAGAQAPPLASYVSQSERSAVDATIKRWTRSLALVTKASHVAHWHAATAAKQRWTHLQQRIAAAEAEAGLARAGDEAEWDAADSPAGDEAEWDAADSPARLQDVAEADPVAAWERLCEAGPEELWGDAESDDESDDDDDDDGSGGRDAAGGAAAGGSASRLAEPGLVAGCATVTEVDDEGTGRIANEADPSGGSGSGSSAEAAAGAAAGLSGAPWVAATDASAAAPASLAASAAAAAASGYGGDPPSVARLASGADTMASLHARRNQILSRRRLARAAHSAGSLGWAPLPSAAPPRHPGRRVRGSPSRGPDGAPAPFLTRLDRWKRAMRATAPGRERRLSQPSHRAGALSGFAPAGSDLHLDDWGSEESSDGLDDDDDDADAAVDRLELEHRRDAGRAAQGSEDVDLLARFWKGTTGRIQTSTASDPDDLSLPREANFTIGLHAAIVGDTDDNVIDRIKERGGRLPLFAGEGPASERSRDWAEETQSLPITVEAPAAPWADWRQARDFQREMAAKRALRRERRDWARRQSIASAEGAGGAAAAAAEAPPAAGLEGEGPRSSRGDPISVWARTPSRAGAGQAGALPGEPVPGTWVSPGADARRELPQPEGGPFWAEAPLRRRQRAIDEAGLGDEEDESGNGTGANAEILEEQNTAWASLHEAVDVAPPPGGPPPEASPPVTLVGSPVQRASQPAALRRELIRQAMAMPLTGSGSAQVFALERRLLAVSHLRIAVASVFVSLFKSFRMYIDSDRDAARERPAETGAAVGDAGGFVPATADPAAADSFAASGAGEGPAAVAPAGAGAGGRAGAGVSASRWQAGATDISSSVGTGSDEAFLSAFDSRMFVAEADSVDDRMAASSISCKKPFRGFVAERALLAAAGARAVAARRAAVEASVLRTPSLSSRSLEGAGSRAALRAELLGVDFFDAWAFARMTEAAFAQKRLRGKRLQAQACVATPGTAQTGMFRPRLFGSLFGATRQPNWRALVLRQNVIAWFNDVEKRSALTKELSDVQDELSTATFEAKPAVKAKLADVTARLDALDSDPAGTFTIVPGSTRLSIPQRQAFPTEFALEITRDPPPPGTPGFELANRPESGPGTRKLTVCFVTAATRREWIMGLRARLQGGRRLAIVRATYLEKQRLSTSAARALEDMHRRMMLDARNEAHRTGSSPASAEAAAGPGGVP</sequence>
<evidence type="ECO:0000313" key="2">
    <source>
        <dbReference type="EMBL" id="KAA0159553.1"/>
    </source>
</evidence>
<feature type="compositionally biased region" description="Low complexity" evidence="1">
    <location>
        <begin position="343"/>
        <end position="367"/>
    </location>
</feature>
<feature type="compositionally biased region" description="Gly residues" evidence="1">
    <location>
        <begin position="1121"/>
        <end position="1130"/>
    </location>
</feature>
<reference evidence="2 3" key="1">
    <citation type="submission" date="2019-07" db="EMBL/GenBank/DDBJ databases">
        <title>Genomes of Cafeteria roenbergensis.</title>
        <authorList>
            <person name="Fischer M.G."/>
            <person name="Hackl T."/>
            <person name="Roman M."/>
        </authorList>
    </citation>
    <scope>NUCLEOTIDE SEQUENCE [LARGE SCALE GENOMIC DNA]</scope>
    <source>
        <strain evidence="2 3">Cflag</strain>
    </source>
</reference>
<dbReference type="Proteomes" id="UP000325113">
    <property type="component" value="Unassembled WGS sequence"/>
</dbReference>
<evidence type="ECO:0000313" key="3">
    <source>
        <dbReference type="Proteomes" id="UP000325113"/>
    </source>
</evidence>
<protein>
    <submittedName>
        <fullName evidence="2">Uncharacterized protein</fullName>
    </submittedName>
</protein>
<feature type="compositionally biased region" description="Acidic residues" evidence="1">
    <location>
        <begin position="1052"/>
        <end position="1070"/>
    </location>
</feature>
<dbReference type="Gene3D" id="3.40.50.11500">
    <property type="match status" value="1"/>
</dbReference>
<feature type="region of interest" description="Disordered" evidence="1">
    <location>
        <begin position="772"/>
        <end position="792"/>
    </location>
</feature>
<feature type="compositionally biased region" description="Low complexity" evidence="1">
    <location>
        <begin position="856"/>
        <end position="867"/>
    </location>
</feature>
<proteinExistence type="predicted"/>
<feature type="region of interest" description="Disordered" evidence="1">
    <location>
        <begin position="2138"/>
        <end position="2160"/>
    </location>
</feature>
<feature type="compositionally biased region" description="Acidic residues" evidence="1">
    <location>
        <begin position="1340"/>
        <end position="1355"/>
    </location>
</feature>
<feature type="compositionally biased region" description="Acidic residues" evidence="1">
    <location>
        <begin position="1099"/>
        <end position="1118"/>
    </location>
</feature>
<feature type="region of interest" description="Disordered" evidence="1">
    <location>
        <begin position="490"/>
        <end position="511"/>
    </location>
</feature>
<feature type="region of interest" description="Disordered" evidence="1">
    <location>
        <begin position="1044"/>
        <end position="1073"/>
    </location>
</feature>
<gene>
    <name evidence="2" type="ORF">FNF31_04792</name>
</gene>
<comment type="caution">
    <text evidence="2">The sequence shown here is derived from an EMBL/GenBank/DDBJ whole genome shotgun (WGS) entry which is preliminary data.</text>
</comment>
<feature type="region of interest" description="Disordered" evidence="1">
    <location>
        <begin position="1257"/>
        <end position="1355"/>
    </location>
</feature>
<dbReference type="InterPro" id="IPR043153">
    <property type="entry name" value="DENN_C"/>
</dbReference>
<evidence type="ECO:0000256" key="1">
    <source>
        <dbReference type="SAM" id="MobiDB-lite"/>
    </source>
</evidence>
<feature type="region of interest" description="Disordered" evidence="1">
    <location>
        <begin position="828"/>
        <end position="868"/>
    </location>
</feature>
<feature type="region of interest" description="Disordered" evidence="1">
    <location>
        <begin position="1509"/>
        <end position="1594"/>
    </location>
</feature>
<accession>A0A5A8D2B6</accession>
<feature type="region of interest" description="Disordered" evidence="1">
    <location>
        <begin position="282"/>
        <end position="367"/>
    </location>
</feature>